<dbReference type="Gene3D" id="1.10.10.10">
    <property type="entry name" value="Winged helix-like DNA-binding domain superfamily/Winged helix DNA-binding domain"/>
    <property type="match status" value="1"/>
</dbReference>
<feature type="region of interest" description="Disordered" evidence="1">
    <location>
        <begin position="1"/>
        <end position="22"/>
    </location>
</feature>
<protein>
    <submittedName>
        <fullName evidence="2">Uncharacterized protein</fullName>
    </submittedName>
</protein>
<dbReference type="RefSeq" id="WP_268073996.1">
    <property type="nucleotide sequence ID" value="NZ_CP109965.1"/>
</dbReference>
<gene>
    <name evidence="2" type="ORF">OLW01_11175</name>
</gene>
<evidence type="ECO:0000313" key="3">
    <source>
        <dbReference type="Proteomes" id="UP001163726"/>
    </source>
</evidence>
<dbReference type="Proteomes" id="UP001163726">
    <property type="component" value="Chromosome"/>
</dbReference>
<keyword evidence="3" id="KW-1185">Reference proteome</keyword>
<evidence type="ECO:0000256" key="1">
    <source>
        <dbReference type="SAM" id="MobiDB-lite"/>
    </source>
</evidence>
<name>A0ABY7AJG2_9ALTE</name>
<evidence type="ECO:0000313" key="2">
    <source>
        <dbReference type="EMBL" id="WAJ69712.1"/>
    </source>
</evidence>
<organism evidence="2 3">
    <name type="scientific">Catenovulum adriaticum</name>
    <dbReference type="NCBI Taxonomy" id="2984846"/>
    <lineage>
        <taxon>Bacteria</taxon>
        <taxon>Pseudomonadati</taxon>
        <taxon>Pseudomonadota</taxon>
        <taxon>Gammaproteobacteria</taxon>
        <taxon>Alteromonadales</taxon>
        <taxon>Alteromonadaceae</taxon>
        <taxon>Catenovulum</taxon>
    </lineage>
</organism>
<proteinExistence type="predicted"/>
<accession>A0ABY7AJG2</accession>
<dbReference type="EMBL" id="CP109965">
    <property type="protein sequence ID" value="WAJ69712.1"/>
    <property type="molecule type" value="Genomic_DNA"/>
</dbReference>
<dbReference type="InterPro" id="IPR036388">
    <property type="entry name" value="WH-like_DNA-bd_sf"/>
</dbReference>
<reference evidence="2" key="1">
    <citation type="submission" date="2022-10" db="EMBL/GenBank/DDBJ databases">
        <title>Catenovulum adriacola sp. nov. isolated in the Harbour of Susak.</title>
        <authorList>
            <person name="Schoch T."/>
            <person name="Reich S.J."/>
            <person name="Stoeferle S."/>
            <person name="Flaiz M."/>
            <person name="Kazda M."/>
            <person name="Riedel C.U."/>
            <person name="Duerre P."/>
        </authorList>
    </citation>
    <scope>NUCLEOTIDE SEQUENCE</scope>
    <source>
        <strain evidence="2">TS8</strain>
    </source>
</reference>
<sequence length="47" mass="5451">MTDLKDTIEHAEQHCQSHSTRLTDKRKQVLAGLIESELIQAKLQMQF</sequence>